<keyword evidence="5" id="KW-0028">Amino-acid biosynthesis</keyword>
<dbReference type="GO" id="GO:0004413">
    <property type="term" value="F:homoserine kinase activity"/>
    <property type="evidence" value="ECO:0007669"/>
    <property type="project" value="UniProtKB-EC"/>
</dbReference>
<dbReference type="PIRSF" id="PIRSF000676">
    <property type="entry name" value="Homoser_kin"/>
    <property type="match status" value="1"/>
</dbReference>
<evidence type="ECO:0000259" key="11">
    <source>
        <dbReference type="Pfam" id="PF00288"/>
    </source>
</evidence>
<dbReference type="InterPro" id="IPR020568">
    <property type="entry name" value="Ribosomal_Su5_D2-typ_SF"/>
</dbReference>
<dbReference type="EC" id="2.7.1.39" evidence="3"/>
<evidence type="ECO:0000256" key="7">
    <source>
        <dbReference type="ARBA" id="ARBA00022697"/>
    </source>
</evidence>
<dbReference type="HAMAP" id="MF_00384">
    <property type="entry name" value="Homoser_kinase"/>
    <property type="match status" value="1"/>
</dbReference>
<sequence>MSSVKVYAPATIGNIGPGFDVLGLAIQGLGDTIEAREIPANDLIIEDIQNADNNISTDPLKNSAGIAAQKVLNLLASKQGVSLSISKGLPSGSGLGSSAASAVAGASAVNHLFGNQLSNEELLHAAMAGEYSVSGGYFADNVAPSIYGGATLTCSLDPLVVKPLGSISELIIILAIPRTQILTKESRQILPEKVELSDCIHNMANTASITAAFCNNDYNLLKDSLIDFIIEPVRSKLIPGFPDAKEAAFAAGAHGMSISGSGPTVFAITNTSRNATNIESAMKKAFNDNGIGCETLVTSPCIEGVTKIM</sequence>
<dbReference type="NCBIfam" id="NF002288">
    <property type="entry name" value="PRK01212.1-4"/>
    <property type="match status" value="1"/>
</dbReference>
<evidence type="ECO:0000256" key="10">
    <source>
        <dbReference type="ARBA" id="ARBA00022840"/>
    </source>
</evidence>
<comment type="pathway">
    <text evidence="1">Amino-acid biosynthesis; L-threonine biosynthesis; L-threonine from L-aspartate: step 4/5.</text>
</comment>
<keyword evidence="8" id="KW-0547">Nucleotide-binding</keyword>
<keyword evidence="9" id="KW-0418">Kinase</keyword>
<dbReference type="SUPFAM" id="SSF55060">
    <property type="entry name" value="GHMP Kinase, C-terminal domain"/>
    <property type="match status" value="1"/>
</dbReference>
<dbReference type="EMBL" id="UINC01025185">
    <property type="protein sequence ID" value="SVB00302.1"/>
    <property type="molecule type" value="Genomic_DNA"/>
</dbReference>
<dbReference type="InterPro" id="IPR036554">
    <property type="entry name" value="GHMP_kinase_C_sf"/>
</dbReference>
<reference evidence="13" key="1">
    <citation type="submission" date="2018-05" db="EMBL/GenBank/DDBJ databases">
        <authorList>
            <person name="Lanie J.A."/>
            <person name="Ng W.-L."/>
            <person name="Kazmierczak K.M."/>
            <person name="Andrzejewski T.M."/>
            <person name="Davidsen T.M."/>
            <person name="Wayne K.J."/>
            <person name="Tettelin H."/>
            <person name="Glass J.I."/>
            <person name="Rusch D."/>
            <person name="Podicherti R."/>
            <person name="Tsui H.-C.T."/>
            <person name="Winkler M.E."/>
        </authorList>
    </citation>
    <scope>NUCLEOTIDE SEQUENCE</scope>
</reference>
<dbReference type="Gene3D" id="3.30.70.890">
    <property type="entry name" value="GHMP kinase, C-terminal domain"/>
    <property type="match status" value="1"/>
</dbReference>
<dbReference type="PANTHER" id="PTHR20861">
    <property type="entry name" value="HOMOSERINE/4-DIPHOSPHOCYTIDYL-2-C-METHYL-D-ERYTHRITOL KINASE"/>
    <property type="match status" value="1"/>
</dbReference>
<evidence type="ECO:0000313" key="13">
    <source>
        <dbReference type="EMBL" id="SVB00302.1"/>
    </source>
</evidence>
<dbReference type="GO" id="GO:0009088">
    <property type="term" value="P:threonine biosynthetic process"/>
    <property type="evidence" value="ECO:0007669"/>
    <property type="project" value="UniProtKB-UniPathway"/>
</dbReference>
<evidence type="ECO:0000256" key="8">
    <source>
        <dbReference type="ARBA" id="ARBA00022741"/>
    </source>
</evidence>
<evidence type="ECO:0000256" key="3">
    <source>
        <dbReference type="ARBA" id="ARBA00012078"/>
    </source>
</evidence>
<dbReference type="PANTHER" id="PTHR20861:SF1">
    <property type="entry name" value="HOMOSERINE KINASE"/>
    <property type="match status" value="1"/>
</dbReference>
<dbReference type="InterPro" id="IPR006203">
    <property type="entry name" value="GHMP_knse_ATP-bd_CS"/>
</dbReference>
<gene>
    <name evidence="13" type="ORF">METZ01_LOCUS153156</name>
</gene>
<dbReference type="SUPFAM" id="SSF54211">
    <property type="entry name" value="Ribosomal protein S5 domain 2-like"/>
    <property type="match status" value="1"/>
</dbReference>
<evidence type="ECO:0000256" key="1">
    <source>
        <dbReference type="ARBA" id="ARBA00005015"/>
    </source>
</evidence>
<feature type="domain" description="GHMP kinase C-terminal" evidence="12">
    <location>
        <begin position="211"/>
        <end position="287"/>
    </location>
</feature>
<evidence type="ECO:0000256" key="5">
    <source>
        <dbReference type="ARBA" id="ARBA00022605"/>
    </source>
</evidence>
<name>A0A382AGQ3_9ZZZZ</name>
<dbReference type="NCBIfam" id="TIGR00191">
    <property type="entry name" value="thrB"/>
    <property type="match status" value="1"/>
</dbReference>
<dbReference type="GO" id="GO:0005524">
    <property type="term" value="F:ATP binding"/>
    <property type="evidence" value="ECO:0007669"/>
    <property type="project" value="UniProtKB-KW"/>
</dbReference>
<evidence type="ECO:0000256" key="6">
    <source>
        <dbReference type="ARBA" id="ARBA00022679"/>
    </source>
</evidence>
<dbReference type="InterPro" id="IPR000870">
    <property type="entry name" value="Homoserine_kinase"/>
</dbReference>
<dbReference type="Gene3D" id="3.30.230.10">
    <property type="match status" value="1"/>
</dbReference>
<comment type="similarity">
    <text evidence="2">Belongs to the GHMP kinase family. Homoserine kinase subfamily.</text>
</comment>
<dbReference type="PRINTS" id="PR00958">
    <property type="entry name" value="HOMSERKINASE"/>
</dbReference>
<dbReference type="InterPro" id="IPR013750">
    <property type="entry name" value="GHMP_kinase_C_dom"/>
</dbReference>
<dbReference type="AlphaFoldDB" id="A0A382AGQ3"/>
<proteinExistence type="inferred from homology"/>
<organism evidence="13">
    <name type="scientific">marine metagenome</name>
    <dbReference type="NCBI Taxonomy" id="408172"/>
    <lineage>
        <taxon>unclassified sequences</taxon>
        <taxon>metagenomes</taxon>
        <taxon>ecological metagenomes</taxon>
    </lineage>
</organism>
<evidence type="ECO:0000256" key="4">
    <source>
        <dbReference type="ARBA" id="ARBA00017858"/>
    </source>
</evidence>
<dbReference type="Pfam" id="PF08544">
    <property type="entry name" value="GHMP_kinases_C"/>
    <property type="match status" value="1"/>
</dbReference>
<dbReference type="PROSITE" id="PS00627">
    <property type="entry name" value="GHMP_KINASES_ATP"/>
    <property type="match status" value="1"/>
</dbReference>
<evidence type="ECO:0000256" key="2">
    <source>
        <dbReference type="ARBA" id="ARBA00007370"/>
    </source>
</evidence>
<evidence type="ECO:0000259" key="12">
    <source>
        <dbReference type="Pfam" id="PF08544"/>
    </source>
</evidence>
<dbReference type="InterPro" id="IPR006204">
    <property type="entry name" value="GHMP_kinase_N_dom"/>
</dbReference>
<keyword evidence="6" id="KW-0808">Transferase</keyword>
<evidence type="ECO:0000256" key="9">
    <source>
        <dbReference type="ARBA" id="ARBA00022777"/>
    </source>
</evidence>
<feature type="domain" description="GHMP kinase N-terminal" evidence="11">
    <location>
        <begin position="69"/>
        <end position="149"/>
    </location>
</feature>
<dbReference type="Pfam" id="PF00288">
    <property type="entry name" value="GHMP_kinases_N"/>
    <property type="match status" value="1"/>
</dbReference>
<accession>A0A382AGQ3</accession>
<dbReference type="UniPathway" id="UPA00050">
    <property type="reaction ID" value="UER00064"/>
</dbReference>
<protein>
    <recommendedName>
        <fullName evidence="4">Homoserine kinase</fullName>
        <ecNumber evidence="3">2.7.1.39</ecNumber>
    </recommendedName>
</protein>
<keyword evidence="10" id="KW-0067">ATP-binding</keyword>
<keyword evidence="7" id="KW-0791">Threonine biosynthesis</keyword>
<dbReference type="InterPro" id="IPR014721">
    <property type="entry name" value="Ribsml_uS5_D2-typ_fold_subgr"/>
</dbReference>